<keyword evidence="5 9" id="KW-1133">Transmembrane helix</keyword>
<feature type="region of interest" description="Disordered" evidence="8">
    <location>
        <begin position="743"/>
        <end position="838"/>
    </location>
</feature>
<evidence type="ECO:0000256" key="8">
    <source>
        <dbReference type="SAM" id="MobiDB-lite"/>
    </source>
</evidence>
<dbReference type="GO" id="GO:0030867">
    <property type="term" value="C:rough endoplasmic reticulum membrane"/>
    <property type="evidence" value="ECO:0007669"/>
    <property type="project" value="UniProtKB-SubCell"/>
</dbReference>
<keyword evidence="11" id="KW-1185">Reference proteome</keyword>
<keyword evidence="6 9" id="KW-0472">Membrane</keyword>
<feature type="region of interest" description="Disordered" evidence="8">
    <location>
        <begin position="854"/>
        <end position="922"/>
    </location>
</feature>
<dbReference type="AlphaFoldDB" id="A0ABD2HSN0"/>
<evidence type="ECO:0000256" key="7">
    <source>
        <dbReference type="ARBA" id="ARBA00023242"/>
    </source>
</evidence>
<dbReference type="PANTHER" id="PTHR13289">
    <property type="entry name" value="PROTEIN PHOSPHATASE 1-BINDING PROTEIN BIFOCAL"/>
    <property type="match status" value="1"/>
</dbReference>
<keyword evidence="3 9" id="KW-0812">Transmembrane</keyword>
<comment type="caution">
    <text evidence="10">The sequence shown here is derived from an EMBL/GenBank/DDBJ whole genome shotgun (WGS) entry which is preliminary data.</text>
</comment>
<comment type="subcellular location">
    <subcellularLocation>
        <location evidence="1">Nucleus membrane</location>
        <topology evidence="1">Multi-pass membrane protein</topology>
    </subcellularLocation>
    <subcellularLocation>
        <location evidence="2">Rough endoplasmic reticulum membrane</location>
        <topology evidence="2">Multi-pass membrane protein</topology>
    </subcellularLocation>
</comment>
<dbReference type="PANTHER" id="PTHR13289:SF6">
    <property type="entry name" value="MACOILIN"/>
    <property type="match status" value="1"/>
</dbReference>
<dbReference type="InterPro" id="IPR019130">
    <property type="entry name" value="Macoilin"/>
</dbReference>
<dbReference type="Proteomes" id="UP001620645">
    <property type="component" value="Unassembled WGS sequence"/>
</dbReference>
<evidence type="ECO:0000256" key="1">
    <source>
        <dbReference type="ARBA" id="ARBA00004232"/>
    </source>
</evidence>
<dbReference type="GO" id="GO:0031965">
    <property type="term" value="C:nuclear membrane"/>
    <property type="evidence" value="ECO:0007669"/>
    <property type="project" value="UniProtKB-SubCell"/>
</dbReference>
<feature type="compositionally biased region" description="Low complexity" evidence="8">
    <location>
        <begin position="796"/>
        <end position="810"/>
    </location>
</feature>
<feature type="transmembrane region" description="Helical" evidence="9">
    <location>
        <begin position="109"/>
        <end position="131"/>
    </location>
</feature>
<evidence type="ECO:0008006" key="12">
    <source>
        <dbReference type="Google" id="ProtNLM"/>
    </source>
</evidence>
<evidence type="ECO:0000256" key="3">
    <source>
        <dbReference type="ARBA" id="ARBA00022692"/>
    </source>
</evidence>
<protein>
    <recommendedName>
        <fullName evidence="12">Macoilin</fullName>
    </recommendedName>
</protein>
<evidence type="ECO:0000256" key="4">
    <source>
        <dbReference type="ARBA" id="ARBA00022824"/>
    </source>
</evidence>
<keyword evidence="7" id="KW-0539">Nucleus</keyword>
<feature type="region of interest" description="Disordered" evidence="8">
    <location>
        <begin position="480"/>
        <end position="506"/>
    </location>
</feature>
<feature type="transmembrane region" description="Helical" evidence="9">
    <location>
        <begin position="81"/>
        <end position="103"/>
    </location>
</feature>
<evidence type="ECO:0000313" key="11">
    <source>
        <dbReference type="Proteomes" id="UP001620645"/>
    </source>
</evidence>
<feature type="compositionally biased region" description="Low complexity" evidence="8">
    <location>
        <begin position="875"/>
        <end position="901"/>
    </location>
</feature>
<evidence type="ECO:0000313" key="10">
    <source>
        <dbReference type="EMBL" id="KAL3069492.1"/>
    </source>
</evidence>
<evidence type="ECO:0000256" key="9">
    <source>
        <dbReference type="SAM" id="Phobius"/>
    </source>
</evidence>
<feature type="compositionally biased region" description="Polar residues" evidence="8">
    <location>
        <begin position="816"/>
        <end position="826"/>
    </location>
</feature>
<feature type="transmembrane region" description="Helical" evidence="9">
    <location>
        <begin position="210"/>
        <end position="230"/>
    </location>
</feature>
<feature type="region of interest" description="Disordered" evidence="8">
    <location>
        <begin position="622"/>
        <end position="658"/>
    </location>
</feature>
<feature type="transmembrane region" description="Helical" evidence="9">
    <location>
        <begin position="138"/>
        <end position="156"/>
    </location>
</feature>
<evidence type="ECO:0000256" key="2">
    <source>
        <dbReference type="ARBA" id="ARBA00004269"/>
    </source>
</evidence>
<feature type="compositionally biased region" description="Polar residues" evidence="8">
    <location>
        <begin position="642"/>
        <end position="652"/>
    </location>
</feature>
<accession>A0ABD2HSN0</accession>
<feature type="compositionally biased region" description="Basic and acidic residues" evidence="8">
    <location>
        <begin position="622"/>
        <end position="639"/>
    </location>
</feature>
<name>A0ABD2HSN0_HETSC</name>
<proteinExistence type="predicted"/>
<dbReference type="EMBL" id="JBICCN010000429">
    <property type="protein sequence ID" value="KAL3069492.1"/>
    <property type="molecule type" value="Genomic_DNA"/>
</dbReference>
<gene>
    <name evidence="10" type="ORF">niasHS_018217</name>
</gene>
<keyword evidence="4" id="KW-0256">Endoplasmic reticulum</keyword>
<evidence type="ECO:0000256" key="6">
    <source>
        <dbReference type="ARBA" id="ARBA00023136"/>
    </source>
</evidence>
<evidence type="ECO:0000256" key="5">
    <source>
        <dbReference type="ARBA" id="ARBA00022989"/>
    </source>
</evidence>
<sequence length="922" mass="102660">MKRYRAVDVPPKFRRTAKGRNTRLGDSVYFSRFFSAYNLVYLKFFLMWVCCIALDFLIGFRFELLWPVWLLVRHLYESFRVHAFSSSLHYSAFSVFFVCVTATSDLVCYLFIPIQVLIFLASTYVWVQFVYQSSDRGVCLPSLFLWALFIVFEYSVRYRFDNATWYLTRTSWITAGLFPSTADSVSIGLSANSSSSSSTSSTRLELYRPFAAHCIGFPVVTLGFRVKSFFSNWRMRVRREEVKRQNEFFERLLADAIPTSFENRKHFISSRSNLAIDPQEVIDNVTIGLSANSSSSSSTASTRLELYRPFAAHCIGFPVSTLGYRVKSFLSRLTPSLQRVLESAIAQLTGGGTGPVAAGGGTAQQQDDMISTSGDGSNVADEEEWDHESVHFHQNICTDHLGSRKKSKRSRVVSSISQASTIPTTTTTIVATAAADVTTASNFISSSGHSSLYNYTNNNNNNNNSIIKLNGAELNGHCGTGGGVSGSSNHLQHHHHHQETDNNHNSTNECALLRENAQRLSEIRQLQKERQTLELSLDKMKVELKSARSAENELRVQLKNVQQREQSCREEWKQFEREQKQRVDQLESKCKQLAKQNDYYKMNTQALERRVGELQLKKSEVERELTNERLRNSTRDEPPVGRQQQQHNNASENGELKQKMANQDRELKALRKDLKAKNEQCNKFDDELRQLRSTKTDENKQMDLMREKNLILEQTLSAENKLKQDLFRALNDSKAEIATLKARLYPKQTNKEQQQQQHGGGPSNGFHDVITSIGGGGGGSALFHSSNGTAGGGGLSSSSGSSPTILQQQQHHQRQFSSAISQQKSLTPPPLSVGSSTFNPTLEQLLQATQNMSYSLSPLNSNGGMNGGGGEQHDGTNFNSNGTNNTNSNSGGGSSPFSGTTASDMLAVGGHRSVGGNAKTLL</sequence>
<feature type="transmembrane region" description="Helical" evidence="9">
    <location>
        <begin position="40"/>
        <end position="60"/>
    </location>
</feature>
<dbReference type="Pfam" id="PF09726">
    <property type="entry name" value="Macoilin"/>
    <property type="match status" value="3"/>
</dbReference>
<reference evidence="10 11" key="1">
    <citation type="submission" date="2024-10" db="EMBL/GenBank/DDBJ databases">
        <authorList>
            <person name="Kim D."/>
        </authorList>
    </citation>
    <scope>NUCLEOTIDE SEQUENCE [LARGE SCALE GENOMIC DNA]</scope>
    <source>
        <strain evidence="10">Taebaek</strain>
    </source>
</reference>
<organism evidence="10 11">
    <name type="scientific">Heterodera schachtii</name>
    <name type="common">Sugarbeet cyst nematode worm</name>
    <name type="synonym">Tylenchus schachtii</name>
    <dbReference type="NCBI Taxonomy" id="97005"/>
    <lineage>
        <taxon>Eukaryota</taxon>
        <taxon>Metazoa</taxon>
        <taxon>Ecdysozoa</taxon>
        <taxon>Nematoda</taxon>
        <taxon>Chromadorea</taxon>
        <taxon>Rhabditida</taxon>
        <taxon>Tylenchina</taxon>
        <taxon>Tylenchomorpha</taxon>
        <taxon>Tylenchoidea</taxon>
        <taxon>Heteroderidae</taxon>
        <taxon>Heteroderinae</taxon>
        <taxon>Heterodera</taxon>
    </lineage>
</organism>